<dbReference type="InterPro" id="IPR002169">
    <property type="entry name" value="Peptidase_M9A/M9B"/>
</dbReference>
<dbReference type="Pfam" id="PF01752">
    <property type="entry name" value="Peptidase_M9"/>
    <property type="match status" value="2"/>
</dbReference>
<keyword evidence="4" id="KW-1185">Reference proteome</keyword>
<keyword evidence="2" id="KW-0732">Signal</keyword>
<accession>A0A5C4JGN9</accession>
<dbReference type="GO" id="GO:0005576">
    <property type="term" value="C:extracellular region"/>
    <property type="evidence" value="ECO:0007669"/>
    <property type="project" value="InterPro"/>
</dbReference>
<gene>
    <name evidence="3" type="ORF">ETD83_07960</name>
</gene>
<organism evidence="3 4">
    <name type="scientific">Actinomadura soli</name>
    <dbReference type="NCBI Taxonomy" id="2508997"/>
    <lineage>
        <taxon>Bacteria</taxon>
        <taxon>Bacillati</taxon>
        <taxon>Actinomycetota</taxon>
        <taxon>Actinomycetes</taxon>
        <taxon>Streptosporangiales</taxon>
        <taxon>Thermomonosporaceae</taxon>
        <taxon>Actinomadura</taxon>
    </lineage>
</organism>
<evidence type="ECO:0000313" key="3">
    <source>
        <dbReference type="EMBL" id="TMR04818.1"/>
    </source>
</evidence>
<dbReference type="EMBL" id="VCKW01000028">
    <property type="protein sequence ID" value="TMR04818.1"/>
    <property type="molecule type" value="Genomic_DNA"/>
</dbReference>
<comment type="caution">
    <text evidence="3">The sequence shown here is derived from an EMBL/GenBank/DDBJ whole genome shotgun (WGS) entry which is preliminary data.</text>
</comment>
<proteinExistence type="predicted"/>
<protein>
    <submittedName>
        <fullName evidence="3">Uncharacterized protein</fullName>
    </submittedName>
</protein>
<feature type="region of interest" description="Disordered" evidence="1">
    <location>
        <begin position="213"/>
        <end position="235"/>
    </location>
</feature>
<dbReference type="Gene3D" id="3.40.30.160">
    <property type="entry name" value="Collagenase ColT, N-terminal domain"/>
    <property type="match status" value="1"/>
</dbReference>
<dbReference type="Proteomes" id="UP000309174">
    <property type="component" value="Unassembled WGS sequence"/>
</dbReference>
<dbReference type="GO" id="GO:0004222">
    <property type="term" value="F:metalloendopeptidase activity"/>
    <property type="evidence" value="ECO:0007669"/>
    <property type="project" value="InterPro"/>
</dbReference>
<feature type="chain" id="PRO_5022949598" evidence="2">
    <location>
        <begin position="23"/>
        <end position="235"/>
    </location>
</feature>
<dbReference type="AlphaFoldDB" id="A0A5C4JGN9"/>
<evidence type="ECO:0000256" key="1">
    <source>
        <dbReference type="SAM" id="MobiDB-lite"/>
    </source>
</evidence>
<dbReference type="OrthoDB" id="5522149at2"/>
<dbReference type="PRINTS" id="PR00931">
    <property type="entry name" value="MICOLLPTASE"/>
</dbReference>
<dbReference type="GO" id="GO:0006508">
    <property type="term" value="P:proteolysis"/>
    <property type="evidence" value="ECO:0007669"/>
    <property type="project" value="InterPro"/>
</dbReference>
<feature type="signal peptide" evidence="2">
    <location>
        <begin position="1"/>
        <end position="22"/>
    </location>
</feature>
<name>A0A5C4JGN9_9ACTN</name>
<dbReference type="GO" id="GO:0008270">
    <property type="term" value="F:zinc ion binding"/>
    <property type="evidence" value="ECO:0007669"/>
    <property type="project" value="InterPro"/>
</dbReference>
<sequence length="235" mass="25183">MREGVWVVIALGIVLAVSPASAQPKPNPVTGQPLGMSAAEAAECAPGDFASRSGSELVRQIKASSTACINTLFGLVGKDAYDTFREPQMVTDFDSRTDYRTYAGVMFGINANTGGMYLEGDPAAPGNQARIIAHEAEWRRPAFEIWNLDLAVRYMFEKHPGDIATVLGHYRTGNWNAARTFLTGTIGDGYDADWQVWLTACASAACAEAEAPVKAEAGGLSGSPWRRSGTRPPRP</sequence>
<evidence type="ECO:0000313" key="4">
    <source>
        <dbReference type="Proteomes" id="UP000309174"/>
    </source>
</evidence>
<evidence type="ECO:0000256" key="2">
    <source>
        <dbReference type="SAM" id="SignalP"/>
    </source>
</evidence>
<reference evidence="3 4" key="1">
    <citation type="submission" date="2019-05" db="EMBL/GenBank/DDBJ databases">
        <title>Draft genome sequence of Actinomadura sp. 14C53.</title>
        <authorList>
            <person name="Saricaoglu S."/>
            <person name="Isik K."/>
        </authorList>
    </citation>
    <scope>NUCLEOTIDE SEQUENCE [LARGE SCALE GENOMIC DNA]</scope>
    <source>
        <strain evidence="3 4">14C53</strain>
    </source>
</reference>